<keyword evidence="4" id="KW-0732">Signal</keyword>
<feature type="compositionally biased region" description="Polar residues" evidence="17">
    <location>
        <begin position="355"/>
        <end position="374"/>
    </location>
</feature>
<keyword evidence="7" id="KW-1015">Disulfide bond</keyword>
<feature type="region of interest" description="Disordered" evidence="17">
    <location>
        <begin position="933"/>
        <end position="955"/>
    </location>
</feature>
<comment type="similarity">
    <text evidence="2 16">Belongs to the glycosyl hydrolase 28 family.</text>
</comment>
<evidence type="ECO:0000256" key="11">
    <source>
        <dbReference type="ARBA" id="ARBA00038933"/>
    </source>
</evidence>
<evidence type="ECO:0000256" key="17">
    <source>
        <dbReference type="SAM" id="MobiDB-lite"/>
    </source>
</evidence>
<comment type="caution">
    <text evidence="18">The sequence shown here is derived from an EMBL/GenBank/DDBJ whole genome shotgun (WGS) entry which is preliminary data.</text>
</comment>
<feature type="active site" evidence="15">
    <location>
        <position position="1276"/>
    </location>
</feature>
<feature type="compositionally biased region" description="Low complexity" evidence="17">
    <location>
        <begin position="661"/>
        <end position="674"/>
    </location>
</feature>
<dbReference type="InterPro" id="IPR000743">
    <property type="entry name" value="Glyco_hydro_28"/>
</dbReference>
<dbReference type="PROSITE" id="PS00502">
    <property type="entry name" value="POLYGALACTURONASE"/>
    <property type="match status" value="1"/>
</dbReference>
<evidence type="ECO:0000256" key="3">
    <source>
        <dbReference type="ARBA" id="ARBA00022525"/>
    </source>
</evidence>
<keyword evidence="9 16" id="KW-0326">Glycosidase</keyword>
<evidence type="ECO:0000256" key="6">
    <source>
        <dbReference type="ARBA" id="ARBA00022801"/>
    </source>
</evidence>
<keyword evidence="3" id="KW-0964">Secreted</keyword>
<dbReference type="PANTHER" id="PTHR31736:SF14">
    <property type="entry name" value="EXOPOLYGALACTURONASE X-1-RELATED"/>
    <property type="match status" value="1"/>
</dbReference>
<gene>
    <name evidence="18" type="ORF">B0A50_06330</name>
</gene>
<evidence type="ECO:0000313" key="19">
    <source>
        <dbReference type="Proteomes" id="UP000308549"/>
    </source>
</evidence>
<feature type="region of interest" description="Disordered" evidence="17">
    <location>
        <begin position="398"/>
        <end position="421"/>
    </location>
</feature>
<dbReference type="GO" id="GO:0005576">
    <property type="term" value="C:extracellular region"/>
    <property type="evidence" value="ECO:0007669"/>
    <property type="project" value="UniProtKB-SubCell"/>
</dbReference>
<feature type="compositionally biased region" description="Basic and acidic residues" evidence="17">
    <location>
        <begin position="508"/>
        <end position="522"/>
    </location>
</feature>
<dbReference type="GO" id="GO:0047911">
    <property type="term" value="F:galacturan 1,4-alpha-galacturonidase activity"/>
    <property type="evidence" value="ECO:0007669"/>
    <property type="project" value="UniProtKB-EC"/>
</dbReference>
<evidence type="ECO:0000256" key="1">
    <source>
        <dbReference type="ARBA" id="ARBA00004613"/>
    </source>
</evidence>
<dbReference type="SUPFAM" id="SSF51126">
    <property type="entry name" value="Pectin lyase-like"/>
    <property type="match status" value="1"/>
</dbReference>
<dbReference type="OrthoDB" id="187139at2759"/>
<feature type="region of interest" description="Disordered" evidence="17">
    <location>
        <begin position="504"/>
        <end position="541"/>
    </location>
</feature>
<dbReference type="GO" id="GO:0071555">
    <property type="term" value="P:cell wall organization"/>
    <property type="evidence" value="ECO:0007669"/>
    <property type="project" value="UniProtKB-KW"/>
</dbReference>
<feature type="region of interest" description="Disordered" evidence="17">
    <location>
        <begin position="120"/>
        <end position="182"/>
    </location>
</feature>
<evidence type="ECO:0000256" key="16">
    <source>
        <dbReference type="RuleBase" id="RU361169"/>
    </source>
</evidence>
<dbReference type="Gene3D" id="2.160.20.10">
    <property type="entry name" value="Single-stranded right-handed beta-helix, Pectin lyase-like"/>
    <property type="match status" value="1"/>
</dbReference>
<dbReference type="Pfam" id="PF00295">
    <property type="entry name" value="Glyco_hydro_28"/>
    <property type="match status" value="1"/>
</dbReference>
<protein>
    <recommendedName>
        <fullName evidence="11">galacturonan 1,4-alpha-galacturonidase</fullName>
        <ecNumber evidence="11">3.2.1.67</ecNumber>
    </recommendedName>
    <alternativeName>
        <fullName evidence="13">Galacturan 1,4-alpha-galacturonidase</fullName>
    </alternativeName>
    <alternativeName>
        <fullName evidence="12">Poly(1,4-alpha-D-galacturonide)galacturonohydrolase</fullName>
    </alternativeName>
</protein>
<feature type="compositionally biased region" description="Basic and acidic residues" evidence="17">
    <location>
        <begin position="301"/>
        <end position="313"/>
    </location>
</feature>
<feature type="compositionally biased region" description="Basic residues" evidence="17">
    <location>
        <begin position="35"/>
        <end position="63"/>
    </location>
</feature>
<keyword evidence="19" id="KW-1185">Reference proteome</keyword>
<comment type="subcellular location">
    <subcellularLocation>
        <location evidence="1">Secreted</location>
    </subcellularLocation>
</comment>
<evidence type="ECO:0000256" key="10">
    <source>
        <dbReference type="ARBA" id="ARBA00023316"/>
    </source>
</evidence>
<dbReference type="InterPro" id="IPR012334">
    <property type="entry name" value="Pectin_lyas_fold"/>
</dbReference>
<proteinExistence type="inferred from homology"/>
<comment type="catalytic activity">
    <reaction evidence="14">
        <text>[(1-&gt;4)-alpha-D-galacturonosyl](n) + H2O = alpha-D-galacturonate + [(1-&gt;4)-alpha-D-galacturonosyl](n-1)</text>
        <dbReference type="Rhea" id="RHEA:14117"/>
        <dbReference type="Rhea" id="RHEA-COMP:14570"/>
        <dbReference type="Rhea" id="RHEA-COMP:14572"/>
        <dbReference type="ChEBI" id="CHEBI:15377"/>
        <dbReference type="ChEBI" id="CHEBI:58658"/>
        <dbReference type="ChEBI" id="CHEBI:140523"/>
        <dbReference type="EC" id="3.2.1.67"/>
    </reaction>
</comment>
<feature type="region of interest" description="Disordered" evidence="17">
    <location>
        <begin position="299"/>
        <end position="384"/>
    </location>
</feature>
<dbReference type="PANTHER" id="PTHR31736">
    <property type="match status" value="1"/>
</dbReference>
<dbReference type="GO" id="GO:0045490">
    <property type="term" value="P:pectin catabolic process"/>
    <property type="evidence" value="ECO:0007669"/>
    <property type="project" value="UniProtKB-ARBA"/>
</dbReference>
<reference evidence="18 19" key="1">
    <citation type="submission" date="2017-03" db="EMBL/GenBank/DDBJ databases">
        <title>Genomes of endolithic fungi from Antarctica.</title>
        <authorList>
            <person name="Coleine C."/>
            <person name="Masonjones S."/>
            <person name="Stajich J.E."/>
        </authorList>
    </citation>
    <scope>NUCLEOTIDE SEQUENCE [LARGE SCALE GENOMIC DNA]</scope>
    <source>
        <strain evidence="18 19">CCFEE 6315</strain>
    </source>
</reference>
<keyword evidence="10" id="KW-0961">Cell wall biogenesis/degradation</keyword>
<dbReference type="EC" id="3.2.1.67" evidence="11"/>
<dbReference type="SMART" id="SM00710">
    <property type="entry name" value="PbH1"/>
    <property type="match status" value="7"/>
</dbReference>
<evidence type="ECO:0000256" key="2">
    <source>
        <dbReference type="ARBA" id="ARBA00008834"/>
    </source>
</evidence>
<sequence>MCFYRSTYYPSCRHQEVVLFDFCEEAATEQDQPKRHGRAGVLKSKHWKPHATRGGVKSKGKKHKNDDILQHVAESCQDVGGSHRQHIGTSHAVSYGSDTYEAIDAELDNLKNEVVNLKKERDRASMASEEQNDETPASRLRKLHDSLESTMKAKWPETPRQKSPPKASDFPELGPGTMRPIGWQEPVAQSDRRLSYASAASAGLNKAVEKPSSGARSRRTDSKLDGSSDSPLSIADSGTTVPRIAQPAVGPHTSIAAPRLSVDLEATEATIIVSPHKDLPSSPNGKPAPRFAQATASFARRAGETAQRSKDSLGARPAESSPSKGTRGQEPGAETERRTTQCASKRKSLPRDWTGGTSPQKQTGAGPSSPSTATALPHPKGTVWDMIGKSTIKDAVAATEAQEPEVQKSPKKKTSSYMQPTAAATQRTIATIGEESPKRKPGTLRIDPTVTSRSTNFALPESPATTALAGSTDHALMGVRAAGSIASPDGSRGHRARHAIDTASHGRRAPEIPGTRRAESRKPVIACPKSPSKIPRARKADHVPLTETSCEGAAAVPADPLNVVQNTVTRRRTSHADILQPIFNKLDNQGLLKSKPDAANVAEHKVQEAKASFYGRFVGQVGEEAPESARNMVPALADVAMLARQGIGGQNKALPPHLRASRQSSISSSNADASNVNVKALPPHLRYSRQSSIASSSADASSVNIILQPSATHFKRSQTPVRQDQAIPRNDGAVFGSTVGVANTGAASFQSTKPLTASSLRATAPDFTPLWQPRGPAQELSLLSWQGKLDHMPADTWSSMPPDVKHSIQRLREYSMSPSKKQSMRFWGNLIKASGLPPPVPLTSTELAAENGNQYGPKGQFARPNVEHELLKVSGDGVQAGQVLKPSISPSKSVRWTVQDLNGQQRPVSFGRAPAPPPPADYDMATVGTPIISPTSTDTSPLKTPHNTGTWTIGSDGYTTRSGPYGWKGGDGKEIRFQGYGPHAKRDPNTPVNMQYLGGDGRASDSIGASATWDAYEEYLSYLPARTFERHGHRPKISFEPKRPFGHIPHSPSRGRHCYVKSHNDMKTDDSPYILEAIDKCNDGGHVIFPQGHTYVIGTALDLTYLKNIDLDIQGYIQFSNDTDYWQENGFFQTFQNATTFFQIGGEDVNIYGGGMLDGNGQVWYDLYAEDIYILRPILFGTVGLNSGSISDLYLRYSPQWYNFLANSTDVVFEDLNIRGYSASNNTAKNTDGWDTYRSSNIVIQNSVVNNGDDCVSFKPNSTDILVQNMYCNGSHGISVGSLGQYVGEVDIVENVYVYNISMHNASDGARIKVWPGSPAALSGDLQGGGGSGRVNNITYEDMLIDNVDYAIEITQCYGQKNLTLCNEYPSSLTITNITMNNIHGSTTDNYEPISGYVVCSSEEVCSNIVLTDIDVMAPNGTENLFTCGDVDESLLEGITCTTVNNGSN</sequence>
<keyword evidence="6 16" id="KW-0378">Hydrolase</keyword>
<evidence type="ECO:0000256" key="7">
    <source>
        <dbReference type="ARBA" id="ARBA00023157"/>
    </source>
</evidence>
<evidence type="ECO:0000256" key="4">
    <source>
        <dbReference type="ARBA" id="ARBA00022729"/>
    </source>
</evidence>
<feature type="compositionally biased region" description="Polar residues" evidence="17">
    <location>
        <begin position="945"/>
        <end position="955"/>
    </location>
</feature>
<evidence type="ECO:0000256" key="13">
    <source>
        <dbReference type="ARBA" id="ARBA00043142"/>
    </source>
</evidence>
<evidence type="ECO:0000256" key="5">
    <source>
        <dbReference type="ARBA" id="ARBA00022737"/>
    </source>
</evidence>
<dbReference type="FunFam" id="2.160.20.10:FF:000027">
    <property type="entry name" value="Probable exopolygalacturonase X"/>
    <property type="match status" value="1"/>
</dbReference>
<evidence type="ECO:0000256" key="15">
    <source>
        <dbReference type="PROSITE-ProRule" id="PRU10052"/>
    </source>
</evidence>
<evidence type="ECO:0000256" key="12">
    <source>
        <dbReference type="ARBA" id="ARBA00041604"/>
    </source>
</evidence>
<feature type="region of interest" description="Disordered" evidence="17">
    <location>
        <begin position="30"/>
        <end position="63"/>
    </location>
</feature>
<dbReference type="InterPro" id="IPR011050">
    <property type="entry name" value="Pectin_lyase_fold/virulence"/>
</dbReference>
<dbReference type="GO" id="GO:0004650">
    <property type="term" value="F:polygalacturonase activity"/>
    <property type="evidence" value="ECO:0007669"/>
    <property type="project" value="InterPro"/>
</dbReference>
<dbReference type="Proteomes" id="UP000308549">
    <property type="component" value="Unassembled WGS sequence"/>
</dbReference>
<dbReference type="EMBL" id="NAJL01000035">
    <property type="protein sequence ID" value="TKA25463.1"/>
    <property type="molecule type" value="Genomic_DNA"/>
</dbReference>
<keyword evidence="8" id="KW-0325">Glycoprotein</keyword>
<evidence type="ECO:0000256" key="14">
    <source>
        <dbReference type="ARBA" id="ARBA00048766"/>
    </source>
</evidence>
<evidence type="ECO:0000256" key="8">
    <source>
        <dbReference type="ARBA" id="ARBA00023180"/>
    </source>
</evidence>
<feature type="region of interest" description="Disordered" evidence="17">
    <location>
        <begin position="203"/>
        <end position="252"/>
    </location>
</feature>
<evidence type="ECO:0000256" key="9">
    <source>
        <dbReference type="ARBA" id="ARBA00023295"/>
    </source>
</evidence>
<evidence type="ECO:0000313" key="18">
    <source>
        <dbReference type="EMBL" id="TKA25463.1"/>
    </source>
</evidence>
<feature type="compositionally biased region" description="Polar residues" evidence="17">
    <location>
        <begin position="227"/>
        <end position="240"/>
    </location>
</feature>
<dbReference type="InterPro" id="IPR006626">
    <property type="entry name" value="PbH1"/>
</dbReference>
<feature type="region of interest" description="Disordered" evidence="17">
    <location>
        <begin position="652"/>
        <end position="674"/>
    </location>
</feature>
<keyword evidence="5" id="KW-0677">Repeat</keyword>
<accession>A0A4U0TT83</accession>
<organism evidence="18 19">
    <name type="scientific">Salinomyces thailandicus</name>
    <dbReference type="NCBI Taxonomy" id="706561"/>
    <lineage>
        <taxon>Eukaryota</taxon>
        <taxon>Fungi</taxon>
        <taxon>Dikarya</taxon>
        <taxon>Ascomycota</taxon>
        <taxon>Pezizomycotina</taxon>
        <taxon>Dothideomycetes</taxon>
        <taxon>Dothideomycetidae</taxon>
        <taxon>Mycosphaerellales</taxon>
        <taxon>Teratosphaeriaceae</taxon>
        <taxon>Salinomyces</taxon>
    </lineage>
</organism>
<name>A0A4U0TT83_9PEZI</name>